<dbReference type="SMART" id="SM00100">
    <property type="entry name" value="cNMP"/>
    <property type="match status" value="1"/>
</dbReference>
<dbReference type="CDD" id="cd02259">
    <property type="entry name" value="Peptidase_C39_like"/>
    <property type="match status" value="1"/>
</dbReference>
<evidence type="ECO:0000259" key="1">
    <source>
        <dbReference type="PROSITE" id="PS50042"/>
    </source>
</evidence>
<proteinExistence type="predicted"/>
<dbReference type="EMBL" id="CAQN01000905">
    <property type="protein sequence ID" value="CCQ69123.1"/>
    <property type="molecule type" value="Genomic_DNA"/>
</dbReference>
<evidence type="ECO:0000313" key="2">
    <source>
        <dbReference type="EMBL" id="CCQ69123.1"/>
    </source>
</evidence>
<dbReference type="PROSITE" id="PS50042">
    <property type="entry name" value="CNMP_BINDING_3"/>
    <property type="match status" value="1"/>
</dbReference>
<dbReference type="CDD" id="cd00038">
    <property type="entry name" value="CAP_ED"/>
    <property type="match status" value="1"/>
</dbReference>
<dbReference type="AlphaFoldDB" id="T2JTE9"/>
<reference evidence="2 3" key="1">
    <citation type="submission" date="2013-01" db="EMBL/GenBank/DDBJ databases">
        <authorList>
            <person name="Bench S."/>
        </authorList>
    </citation>
    <scope>NUCLEOTIDE SEQUENCE [LARGE SCALE GENOMIC DNA]</scope>
    <source>
        <strain evidence="2 3">WH 0402</strain>
    </source>
</reference>
<dbReference type="Proteomes" id="UP000018130">
    <property type="component" value="Unassembled WGS sequence"/>
</dbReference>
<organism evidence="2 3">
    <name type="scientific">Crocosphaera watsonii WH 0402</name>
    <dbReference type="NCBI Taxonomy" id="1284629"/>
    <lineage>
        <taxon>Bacteria</taxon>
        <taxon>Bacillati</taxon>
        <taxon>Cyanobacteriota</taxon>
        <taxon>Cyanophyceae</taxon>
        <taxon>Oscillatoriophycideae</taxon>
        <taxon>Chroococcales</taxon>
        <taxon>Aphanothecaceae</taxon>
        <taxon>Crocosphaera</taxon>
    </lineage>
</organism>
<dbReference type="InterPro" id="IPR000595">
    <property type="entry name" value="cNMP-bd_dom"/>
</dbReference>
<dbReference type="Pfam" id="PF00027">
    <property type="entry name" value="cNMP_binding"/>
    <property type="match status" value="1"/>
</dbReference>
<keyword evidence="2" id="KW-0808">Transferase</keyword>
<dbReference type="EC" id="2.8.1.7" evidence="2"/>
<protein>
    <submittedName>
        <fullName evidence="2">Cysteine desulfurase</fullName>
        <ecNumber evidence="2">2.8.1.7</ecNumber>
    </submittedName>
</protein>
<dbReference type="InterPro" id="IPR018490">
    <property type="entry name" value="cNMP-bd_dom_sf"/>
</dbReference>
<dbReference type="Gene3D" id="2.60.120.10">
    <property type="entry name" value="Jelly Rolls"/>
    <property type="match status" value="1"/>
</dbReference>
<comment type="caution">
    <text evidence="2">The sequence shown here is derived from an EMBL/GenBank/DDBJ whole genome shotgun (WGS) entry which is preliminary data.</text>
</comment>
<sequence length="367" mass="41828">MTSAIPQIEQFLSQHPIFGELPPIAITDLAQELRPFRYPMGEVIFRKDEQLSYIVIIYQGQARTLGFNPCNQEFTPLEMVGVGEVLGWVNLARGQGCETAIASTDIIGLVLDEQDFNEYLEKYPSLQAKLRNRCAFVELFELIGYQISQKAQGEIDIKPLASLALEDSQIYYLPPGESFYVEHPDLQNSQQAWLISSGGKIVDHPIGSRLTLDPWQHLEVEGTHSVRLVGVPVEQLTVREQKFLEEDIEEETEKETDDKSYVISETEFLAKYQQIPRELLRKNRPKIYPYVQGNTPLQVGIACFQMLSIYFKIPFRPEVIQRILVEQLESHGNLSLIGCGHIAELMGLNPQQMTVPAYVFPRLRTPF</sequence>
<name>T2JTE9_CROWT</name>
<accession>T2JTE9</accession>
<dbReference type="InterPro" id="IPR014710">
    <property type="entry name" value="RmlC-like_jellyroll"/>
</dbReference>
<dbReference type="SUPFAM" id="SSF51206">
    <property type="entry name" value="cAMP-binding domain-like"/>
    <property type="match status" value="1"/>
</dbReference>
<evidence type="ECO:0000313" key="3">
    <source>
        <dbReference type="Proteomes" id="UP000018130"/>
    </source>
</evidence>
<gene>
    <name evidence="2" type="ORF">CWATWH0402_61</name>
</gene>
<reference evidence="2 3" key="2">
    <citation type="submission" date="2013-09" db="EMBL/GenBank/DDBJ databases">
        <title>Whole genome comparison of six Crocosphaera watsonii strains with differing phenotypes.</title>
        <authorList>
            <person name="Bench S.R."/>
            <person name="Heller P."/>
            <person name="Frank I."/>
            <person name="Arciniega M."/>
            <person name="Shilova I.N."/>
            <person name="Zehr J.P."/>
        </authorList>
    </citation>
    <scope>NUCLEOTIDE SEQUENCE [LARGE SCALE GENOMIC DNA]</scope>
    <source>
        <strain evidence="2 3">WH 0402</strain>
    </source>
</reference>
<dbReference type="GO" id="GO:0031071">
    <property type="term" value="F:cysteine desulfurase activity"/>
    <property type="evidence" value="ECO:0007669"/>
    <property type="project" value="UniProtKB-EC"/>
</dbReference>
<feature type="domain" description="Cyclic nucleotide-binding" evidence="1">
    <location>
        <begin position="17"/>
        <end position="120"/>
    </location>
</feature>